<dbReference type="Gene3D" id="2.60.120.260">
    <property type="entry name" value="Galactose-binding domain-like"/>
    <property type="match status" value="1"/>
</dbReference>
<accession>A0ABY7DCS3</accession>
<dbReference type="EMBL" id="CP111013">
    <property type="protein sequence ID" value="WAQ95467.1"/>
    <property type="molecule type" value="Genomic_DNA"/>
</dbReference>
<evidence type="ECO:0000313" key="2">
    <source>
        <dbReference type="Proteomes" id="UP001164746"/>
    </source>
</evidence>
<organism evidence="1 2">
    <name type="scientific">Mya arenaria</name>
    <name type="common">Soft-shell clam</name>
    <dbReference type="NCBI Taxonomy" id="6604"/>
    <lineage>
        <taxon>Eukaryota</taxon>
        <taxon>Metazoa</taxon>
        <taxon>Spiralia</taxon>
        <taxon>Lophotrochozoa</taxon>
        <taxon>Mollusca</taxon>
        <taxon>Bivalvia</taxon>
        <taxon>Autobranchia</taxon>
        <taxon>Heteroconchia</taxon>
        <taxon>Euheterodonta</taxon>
        <taxon>Imparidentia</taxon>
        <taxon>Neoheterodontei</taxon>
        <taxon>Myida</taxon>
        <taxon>Myoidea</taxon>
        <taxon>Myidae</taxon>
        <taxon>Mya</taxon>
    </lineage>
</organism>
<protein>
    <recommendedName>
        <fullName evidence="3">F5/8 type C domain-containing protein</fullName>
    </recommendedName>
</protein>
<evidence type="ECO:0008006" key="3">
    <source>
        <dbReference type="Google" id="ProtNLM"/>
    </source>
</evidence>
<name>A0ABY7DCS3_MYAAR</name>
<reference evidence="1" key="1">
    <citation type="submission" date="2022-11" db="EMBL/GenBank/DDBJ databases">
        <title>Centuries of genome instability and evolution in soft-shell clam transmissible cancer (bioRxiv).</title>
        <authorList>
            <person name="Hart S.F.M."/>
            <person name="Yonemitsu M.A."/>
            <person name="Giersch R.M."/>
            <person name="Beal B.F."/>
            <person name="Arriagada G."/>
            <person name="Davis B.W."/>
            <person name="Ostrander E.A."/>
            <person name="Goff S.P."/>
            <person name="Metzger M.J."/>
        </authorList>
    </citation>
    <scope>NUCLEOTIDE SEQUENCE</scope>
    <source>
        <strain evidence="1">MELC-2E11</strain>
        <tissue evidence="1">Siphon/mantle</tissue>
    </source>
</reference>
<sequence>MELLIWEGTQNSTTQPPYLVAPSSVWRVEFNLARHGPPSPATEGKWEDALNWESGTVELNEISDVRGIVTKARDNADGYDQYVTSYGVSYSMDCVIWRTIDNFDGIDTDLPVFI</sequence>
<dbReference type="Proteomes" id="UP001164746">
    <property type="component" value="Chromosome 2"/>
</dbReference>
<evidence type="ECO:0000313" key="1">
    <source>
        <dbReference type="EMBL" id="WAQ95467.1"/>
    </source>
</evidence>
<dbReference type="SUPFAM" id="SSF49785">
    <property type="entry name" value="Galactose-binding domain-like"/>
    <property type="match status" value="1"/>
</dbReference>
<keyword evidence="2" id="KW-1185">Reference proteome</keyword>
<gene>
    <name evidence="1" type="ORF">MAR_028157</name>
</gene>
<proteinExistence type="predicted"/>
<dbReference type="InterPro" id="IPR008979">
    <property type="entry name" value="Galactose-bd-like_sf"/>
</dbReference>